<evidence type="ECO:0000259" key="9">
    <source>
        <dbReference type="Pfam" id="PF02953"/>
    </source>
</evidence>
<keyword evidence="6" id="KW-0811">Translocation</keyword>
<keyword evidence="5" id="KW-0653">Protein transport</keyword>
<sequence length="153" mass="17518">MAGQISESEQIKQFKEFLGTYNKLTENCFLDCIKDFTSREVKPEEVRKCLNKPFVELLRSIQFLEATLKVLVFELAKKTRKQSLVEYRCLVDSFQVRKCVSGRKSLSVVMLLQVCPKVMTNTSLRPSSLFTKRNQTKPSAVDVLDIACRQTVG</sequence>
<dbReference type="InterPro" id="IPR004217">
    <property type="entry name" value="Tim10-like"/>
</dbReference>
<evidence type="ECO:0000256" key="8">
    <source>
        <dbReference type="ARBA" id="ARBA00023157"/>
    </source>
</evidence>
<keyword evidence="3" id="KW-0479">Metal-binding</keyword>
<keyword evidence="11" id="KW-1185">Reference proteome</keyword>
<evidence type="ECO:0000313" key="11">
    <source>
        <dbReference type="Proteomes" id="UP000694419"/>
    </source>
</evidence>
<evidence type="ECO:0000256" key="7">
    <source>
        <dbReference type="ARBA" id="ARBA00023128"/>
    </source>
</evidence>
<reference evidence="10" key="1">
    <citation type="submission" date="2025-08" db="UniProtKB">
        <authorList>
            <consortium name="Ensembl"/>
        </authorList>
    </citation>
    <scope>IDENTIFICATION</scope>
</reference>
<dbReference type="AlphaFoldDB" id="A0A8C3J5V0"/>
<dbReference type="Ensembl" id="ENSCPGT00000002976.1">
    <property type="protein sequence ID" value="ENSCPGP00000002693.1"/>
    <property type="gene ID" value="ENSCPGG00000002010.1"/>
</dbReference>
<dbReference type="GO" id="GO:0005743">
    <property type="term" value="C:mitochondrial inner membrane"/>
    <property type="evidence" value="ECO:0007669"/>
    <property type="project" value="UniProtKB-SubCell"/>
</dbReference>
<dbReference type="PANTHER" id="PTHR13172">
    <property type="entry name" value="MITOCHONDRIAL IMPORT INNER MEMBRANE TRANSLOCASE SUBUNIT TIM9B"/>
    <property type="match status" value="1"/>
</dbReference>
<evidence type="ECO:0000256" key="2">
    <source>
        <dbReference type="ARBA" id="ARBA00022448"/>
    </source>
</evidence>
<keyword evidence="7" id="KW-0496">Mitochondrion</keyword>
<keyword evidence="2" id="KW-0813">Transport</keyword>
<dbReference type="GO" id="GO:0015031">
    <property type="term" value="P:protein transport"/>
    <property type="evidence" value="ECO:0007669"/>
    <property type="project" value="UniProtKB-KW"/>
</dbReference>
<keyword evidence="8" id="KW-1015">Disulfide bond</keyword>
<dbReference type="InterPro" id="IPR050673">
    <property type="entry name" value="Mito_inner_translocase_sub"/>
</dbReference>
<organism evidence="10 11">
    <name type="scientific">Calidris pygmaea</name>
    <name type="common">Spoon-billed sandpiper</name>
    <dbReference type="NCBI Taxonomy" id="425635"/>
    <lineage>
        <taxon>Eukaryota</taxon>
        <taxon>Metazoa</taxon>
        <taxon>Chordata</taxon>
        <taxon>Craniata</taxon>
        <taxon>Vertebrata</taxon>
        <taxon>Euteleostomi</taxon>
        <taxon>Archelosauria</taxon>
        <taxon>Archosauria</taxon>
        <taxon>Dinosauria</taxon>
        <taxon>Saurischia</taxon>
        <taxon>Theropoda</taxon>
        <taxon>Coelurosauria</taxon>
        <taxon>Aves</taxon>
        <taxon>Neognathae</taxon>
        <taxon>Neoaves</taxon>
        <taxon>Charadriiformes</taxon>
        <taxon>Scolopacidae</taxon>
        <taxon>Calidris</taxon>
    </lineage>
</organism>
<dbReference type="Gene3D" id="1.10.287.810">
    <property type="entry name" value="Mitochondrial import inner membrane translocase subunit tim13 like domains"/>
    <property type="match status" value="1"/>
</dbReference>
<accession>A0A8C3J5V0</accession>
<feature type="domain" description="Tim10-like" evidence="9">
    <location>
        <begin position="9"/>
        <end position="52"/>
    </location>
</feature>
<reference evidence="10" key="2">
    <citation type="submission" date="2025-09" db="UniProtKB">
        <authorList>
            <consortium name="Ensembl"/>
        </authorList>
    </citation>
    <scope>IDENTIFICATION</scope>
</reference>
<evidence type="ECO:0000256" key="3">
    <source>
        <dbReference type="ARBA" id="ARBA00022723"/>
    </source>
</evidence>
<proteinExistence type="predicted"/>
<keyword evidence="4" id="KW-0862">Zinc</keyword>
<dbReference type="InterPro" id="IPR035427">
    <property type="entry name" value="Tim10-like_dom_sf"/>
</dbReference>
<evidence type="ECO:0000256" key="4">
    <source>
        <dbReference type="ARBA" id="ARBA00022833"/>
    </source>
</evidence>
<dbReference type="GO" id="GO:0046872">
    <property type="term" value="F:metal ion binding"/>
    <property type="evidence" value="ECO:0007669"/>
    <property type="project" value="UniProtKB-KW"/>
</dbReference>
<comment type="subcellular location">
    <subcellularLocation>
        <location evidence="1">Mitochondrion inner membrane</location>
        <topology evidence="1">Peripheral membrane protein</topology>
    </subcellularLocation>
</comment>
<evidence type="ECO:0000313" key="10">
    <source>
        <dbReference type="Ensembl" id="ENSCPGP00000002693.1"/>
    </source>
</evidence>
<dbReference type="Pfam" id="PF02953">
    <property type="entry name" value="zf-Tim10_DDP"/>
    <property type="match status" value="1"/>
</dbReference>
<evidence type="ECO:0000256" key="5">
    <source>
        <dbReference type="ARBA" id="ARBA00022927"/>
    </source>
</evidence>
<evidence type="ECO:0000256" key="6">
    <source>
        <dbReference type="ARBA" id="ARBA00023010"/>
    </source>
</evidence>
<protein>
    <recommendedName>
        <fullName evidence="9">Tim10-like domain-containing protein</fullName>
    </recommendedName>
</protein>
<evidence type="ECO:0000256" key="1">
    <source>
        <dbReference type="ARBA" id="ARBA00004637"/>
    </source>
</evidence>
<name>A0A8C3J5V0_9CHAR</name>
<dbReference type="SUPFAM" id="SSF144122">
    <property type="entry name" value="Tim10-like"/>
    <property type="match status" value="1"/>
</dbReference>
<dbReference type="Proteomes" id="UP000694419">
    <property type="component" value="Unplaced"/>
</dbReference>